<dbReference type="SUPFAM" id="SSF69118">
    <property type="entry name" value="AhpD-like"/>
    <property type="match status" value="1"/>
</dbReference>
<dbReference type="EMBL" id="UYYF01004534">
    <property type="protein sequence ID" value="VDN05149.1"/>
    <property type="molecule type" value="Genomic_DNA"/>
</dbReference>
<dbReference type="GO" id="GO:0070728">
    <property type="term" value="F:L-leucine binding"/>
    <property type="evidence" value="ECO:0007669"/>
    <property type="project" value="TreeGrafter"/>
</dbReference>
<dbReference type="OMA" id="HAIIVLC"/>
<dbReference type="InterPro" id="IPR029032">
    <property type="entry name" value="AhpD-like"/>
</dbReference>
<comment type="subcellular location">
    <subcellularLocation>
        <location evidence="1">Cytoplasm</location>
    </subcellularLocation>
</comment>
<dbReference type="GO" id="GO:0005737">
    <property type="term" value="C:cytoplasm"/>
    <property type="evidence" value="ECO:0007669"/>
    <property type="project" value="UniProtKB-SubCell"/>
</dbReference>
<protein>
    <submittedName>
        <fullName evidence="6">E3 ubiquitin-protein ligase</fullName>
    </submittedName>
</protein>
<evidence type="ECO:0000256" key="1">
    <source>
        <dbReference type="ARBA" id="ARBA00004496"/>
    </source>
</evidence>
<evidence type="ECO:0000313" key="4">
    <source>
        <dbReference type="EMBL" id="VDN05149.1"/>
    </source>
</evidence>
<dbReference type="Pfam" id="PF04636">
    <property type="entry name" value="PA26"/>
    <property type="match status" value="1"/>
</dbReference>
<dbReference type="Gene3D" id="1.20.1290.10">
    <property type="entry name" value="AhpD-like"/>
    <property type="match status" value="1"/>
</dbReference>
<dbReference type="WBParaSite" id="TCLT_0000768101-mRNA-1">
    <property type="protein sequence ID" value="TCLT_0000768101-mRNA-1"/>
    <property type="gene ID" value="TCLT_0000768101"/>
</dbReference>
<dbReference type="OrthoDB" id="337464at2759"/>
<organism evidence="6">
    <name type="scientific">Thelazia callipaeda</name>
    <name type="common">Oriental eyeworm</name>
    <name type="synonym">Parasitic nematode</name>
    <dbReference type="NCBI Taxonomy" id="103827"/>
    <lineage>
        <taxon>Eukaryota</taxon>
        <taxon>Metazoa</taxon>
        <taxon>Ecdysozoa</taxon>
        <taxon>Nematoda</taxon>
        <taxon>Chromadorea</taxon>
        <taxon>Rhabditida</taxon>
        <taxon>Spirurina</taxon>
        <taxon>Spiruromorpha</taxon>
        <taxon>Thelazioidea</taxon>
        <taxon>Thelaziidae</taxon>
        <taxon>Thelazia</taxon>
    </lineage>
</organism>
<keyword evidence="5" id="KW-1185">Reference proteome</keyword>
<keyword evidence="3" id="KW-0963">Cytoplasm</keyword>
<dbReference type="GO" id="GO:0016239">
    <property type="term" value="P:positive regulation of macroautophagy"/>
    <property type="evidence" value="ECO:0007669"/>
    <property type="project" value="TreeGrafter"/>
</dbReference>
<sequence>MTAEDSKNTHIIFLPDVWQPIDKICGSLPFQSPNDDIFSKKETFFAIIRQENISANGMIWLSLHLKYRAVFCQAIEQLFYGSGPLTVCERHYIALMASSRHQCHFLMDLHTREFERTGGNHEWLKGLRHVPEKLKKLDALSTVLAHQPWSTTMDHLTVLTKCSSSGNWSLSELVQASIVLAQTHVLCSFVLGSGTIQPDGYNGLQKMITEKENGSNQEIDFLLERMDQLKKSESVEQLSELQLQKYFLEVQTDRNDTPPKDYVILFTKKAVKSSPGSSSSKVDSKDENVMPYCCHRASLYTFDNRFAYMDFASRAHAGYARTHKIHELSWEDQGYSCVDELYNEMADILDKKFTLTQNLTYFTMGGYSDVDTSKYRNAIWMYIQSLYGIRHDDYNYAKVNIMLSRQMKTFIKTICCFPDQTTHSLRQSVMVDFKPSEKIHVLLMIMEARLQAELIYFFRALVKLNNSSLTA</sequence>
<dbReference type="GO" id="GO:0005634">
    <property type="term" value="C:nucleus"/>
    <property type="evidence" value="ECO:0007669"/>
    <property type="project" value="InterPro"/>
</dbReference>
<dbReference type="GO" id="GO:1904262">
    <property type="term" value="P:negative regulation of TORC1 signaling"/>
    <property type="evidence" value="ECO:0007669"/>
    <property type="project" value="UniProtKB-ARBA"/>
</dbReference>
<evidence type="ECO:0000256" key="3">
    <source>
        <dbReference type="ARBA" id="ARBA00022490"/>
    </source>
</evidence>
<evidence type="ECO:0000256" key="2">
    <source>
        <dbReference type="ARBA" id="ARBA00008350"/>
    </source>
</evidence>
<gene>
    <name evidence="4" type="ORF">TCLT_LOCUS7670</name>
</gene>
<dbReference type="Proteomes" id="UP000276776">
    <property type="component" value="Unassembled WGS sequence"/>
</dbReference>
<dbReference type="GO" id="GO:0016684">
    <property type="term" value="F:oxidoreductase activity, acting on peroxide as acceptor"/>
    <property type="evidence" value="ECO:0007669"/>
    <property type="project" value="TreeGrafter"/>
</dbReference>
<proteinExistence type="inferred from homology"/>
<dbReference type="STRING" id="103827.A0A0N5D403"/>
<dbReference type="GO" id="GO:1990253">
    <property type="term" value="P:cellular response to leucine starvation"/>
    <property type="evidence" value="ECO:0007669"/>
    <property type="project" value="TreeGrafter"/>
</dbReference>
<name>A0A0N5D403_THECL</name>
<dbReference type="PANTHER" id="PTHR12474">
    <property type="entry name" value="P53 REGULATED PA26 NUCLEAR PROTEIN SESTRIN"/>
    <property type="match status" value="1"/>
</dbReference>
<dbReference type="PANTHER" id="PTHR12474:SF0">
    <property type="entry name" value="SESTRIN HOMOLOG"/>
    <property type="match status" value="1"/>
</dbReference>
<accession>A0A0N5D403</accession>
<reference evidence="4 5" key="2">
    <citation type="submission" date="2018-11" db="EMBL/GenBank/DDBJ databases">
        <authorList>
            <consortium name="Pathogen Informatics"/>
        </authorList>
    </citation>
    <scope>NUCLEOTIDE SEQUENCE [LARGE SCALE GENOMIC DNA]</scope>
</reference>
<reference evidence="6" key="1">
    <citation type="submission" date="2017-02" db="UniProtKB">
        <authorList>
            <consortium name="WormBaseParasite"/>
        </authorList>
    </citation>
    <scope>IDENTIFICATION</scope>
</reference>
<evidence type="ECO:0000313" key="6">
    <source>
        <dbReference type="WBParaSite" id="TCLT_0000768101-mRNA-1"/>
    </source>
</evidence>
<dbReference type="AlphaFoldDB" id="A0A0N5D403"/>
<comment type="similarity">
    <text evidence="2">Belongs to the sestrin family.</text>
</comment>
<dbReference type="GO" id="GO:1901031">
    <property type="term" value="P:regulation of response to reactive oxygen species"/>
    <property type="evidence" value="ECO:0007669"/>
    <property type="project" value="InterPro"/>
</dbReference>
<dbReference type="GO" id="GO:0071233">
    <property type="term" value="P:cellular response to L-leucine"/>
    <property type="evidence" value="ECO:0007669"/>
    <property type="project" value="TreeGrafter"/>
</dbReference>
<dbReference type="InterPro" id="IPR006730">
    <property type="entry name" value="Sestrin"/>
</dbReference>
<evidence type="ECO:0000313" key="5">
    <source>
        <dbReference type="Proteomes" id="UP000276776"/>
    </source>
</evidence>